<feature type="chain" id="PRO_5039905723" evidence="6">
    <location>
        <begin position="26"/>
        <end position="338"/>
    </location>
</feature>
<evidence type="ECO:0000256" key="4">
    <source>
        <dbReference type="ARBA" id="ARBA00022729"/>
    </source>
</evidence>
<feature type="signal peptide" evidence="6">
    <location>
        <begin position="1"/>
        <end position="25"/>
    </location>
</feature>
<dbReference type="InterPro" id="IPR002491">
    <property type="entry name" value="ABC_transptr_periplasmic_BD"/>
</dbReference>
<dbReference type="PROSITE" id="PS50983">
    <property type="entry name" value="FE_B12_PBP"/>
    <property type="match status" value="1"/>
</dbReference>
<reference evidence="8" key="1">
    <citation type="submission" date="2022-05" db="EMBL/GenBank/DDBJ databases">
        <title>Novel bacterial taxa in a minimal lignocellulolytic consortium and its capacity to transform plastics disclosed by genome-resolved metagenomics.</title>
        <authorList>
            <person name="Rodriguez C.A.D."/>
            <person name="Diaz-Garcia L."/>
            <person name="Herrera K."/>
            <person name="Tarazona N.A."/>
            <person name="Sproer C."/>
            <person name="Overmann J."/>
            <person name="Jimenez D.J."/>
        </authorList>
    </citation>
    <scope>NUCLEOTIDE SEQUENCE</scope>
    <source>
        <strain evidence="8">MAG5</strain>
    </source>
</reference>
<dbReference type="Gene3D" id="3.40.50.1980">
    <property type="entry name" value="Nitrogenase molybdenum iron protein domain"/>
    <property type="match status" value="2"/>
</dbReference>
<keyword evidence="3" id="KW-0813">Transport</keyword>
<proteinExistence type="inferred from homology"/>
<organism evidence="8 9">
    <name type="scientific">Candidatus Pristimantibacillus lignocellulolyticus</name>
    <dbReference type="NCBI Taxonomy" id="2994561"/>
    <lineage>
        <taxon>Bacteria</taxon>
        <taxon>Bacillati</taxon>
        <taxon>Bacillota</taxon>
        <taxon>Bacilli</taxon>
        <taxon>Bacillales</taxon>
        <taxon>Paenibacillaceae</taxon>
        <taxon>Candidatus Pristimantibacillus</taxon>
    </lineage>
</organism>
<accession>A0A9J6ZIX4</accession>
<sequence length="338" mass="37334">MIGKSTKGIKAAIVLLLLIVMTACGSVANNKGNTEQSSEQNSSSSQQKVDKNNDVDTTEVATRVVMGEFGEVTIPVNPKRVAGIYVEDYLKALDVEPVVQWYNPMWGTQEYLKLDAPLFDVTGSLEALMAEDPDLIILDGGGDKEKYDQYSKIAPTFRIPDEALSSSEEMLKAVADVLGIPEKAESVLAQYQEDVEAAKVKFEQAIGKETVAVIRVNTGDKTIALFGIKNRFVGELYSKFGLEPHQLVKDMENFQEILSEEAFATLDADHIIVLVSNGDWNSPENADSIELLDSPLWKAVPAFANDHVYKVERSHWQSGAIYSNFLKLDDLLKLLVKE</sequence>
<comment type="subcellular location">
    <subcellularLocation>
        <location evidence="1">Cell envelope</location>
    </subcellularLocation>
</comment>
<evidence type="ECO:0000256" key="5">
    <source>
        <dbReference type="SAM" id="MobiDB-lite"/>
    </source>
</evidence>
<dbReference type="SUPFAM" id="SSF53807">
    <property type="entry name" value="Helical backbone' metal receptor"/>
    <property type="match status" value="1"/>
</dbReference>
<evidence type="ECO:0000256" key="2">
    <source>
        <dbReference type="ARBA" id="ARBA00008814"/>
    </source>
</evidence>
<evidence type="ECO:0000256" key="1">
    <source>
        <dbReference type="ARBA" id="ARBA00004196"/>
    </source>
</evidence>
<feature type="compositionally biased region" description="Low complexity" evidence="5">
    <location>
        <begin position="35"/>
        <end position="47"/>
    </location>
</feature>
<evidence type="ECO:0000313" key="8">
    <source>
        <dbReference type="EMBL" id="URN95673.1"/>
    </source>
</evidence>
<dbReference type="Proteomes" id="UP001056756">
    <property type="component" value="Chromosome"/>
</dbReference>
<evidence type="ECO:0000256" key="3">
    <source>
        <dbReference type="ARBA" id="ARBA00022448"/>
    </source>
</evidence>
<protein>
    <submittedName>
        <fullName evidence="8">ABC transporter substrate-binding protein</fullName>
    </submittedName>
</protein>
<feature type="domain" description="Fe/B12 periplasmic-binding" evidence="7">
    <location>
        <begin position="63"/>
        <end position="338"/>
    </location>
</feature>
<gene>
    <name evidence="8" type="ORF">NAG76_05355</name>
</gene>
<dbReference type="KEGG" id="plig:NAG76_05355"/>
<evidence type="ECO:0000259" key="7">
    <source>
        <dbReference type="PROSITE" id="PS50983"/>
    </source>
</evidence>
<dbReference type="PANTHER" id="PTHR30532:SF29">
    <property type="entry name" value="FE(3+) DICITRATE-BINDING PERIPLASMIC PROTEIN"/>
    <property type="match status" value="1"/>
</dbReference>
<dbReference type="PROSITE" id="PS51257">
    <property type="entry name" value="PROKAR_LIPOPROTEIN"/>
    <property type="match status" value="1"/>
</dbReference>
<comment type="similarity">
    <text evidence="2">Belongs to the bacterial solute-binding protein 8 family.</text>
</comment>
<dbReference type="AlphaFoldDB" id="A0A9J6ZIX4"/>
<dbReference type="GO" id="GO:0030288">
    <property type="term" value="C:outer membrane-bounded periplasmic space"/>
    <property type="evidence" value="ECO:0007669"/>
    <property type="project" value="TreeGrafter"/>
</dbReference>
<dbReference type="PANTHER" id="PTHR30532">
    <property type="entry name" value="IRON III DICITRATE-BINDING PERIPLASMIC PROTEIN"/>
    <property type="match status" value="1"/>
</dbReference>
<name>A0A9J6ZIX4_9BACL</name>
<dbReference type="InterPro" id="IPR051313">
    <property type="entry name" value="Bact_iron-sidero_bind"/>
</dbReference>
<keyword evidence="4 6" id="KW-0732">Signal</keyword>
<dbReference type="GO" id="GO:1901678">
    <property type="term" value="P:iron coordination entity transport"/>
    <property type="evidence" value="ECO:0007669"/>
    <property type="project" value="UniProtKB-ARBA"/>
</dbReference>
<feature type="region of interest" description="Disordered" evidence="5">
    <location>
        <begin position="31"/>
        <end position="54"/>
    </location>
</feature>
<dbReference type="Pfam" id="PF01497">
    <property type="entry name" value="Peripla_BP_2"/>
    <property type="match status" value="1"/>
</dbReference>
<dbReference type="EMBL" id="CP097899">
    <property type="protein sequence ID" value="URN95673.1"/>
    <property type="molecule type" value="Genomic_DNA"/>
</dbReference>
<evidence type="ECO:0000313" key="9">
    <source>
        <dbReference type="Proteomes" id="UP001056756"/>
    </source>
</evidence>
<evidence type="ECO:0000256" key="6">
    <source>
        <dbReference type="SAM" id="SignalP"/>
    </source>
</evidence>